<accession>A0AAD7WJG9</accession>
<gene>
    <name evidence="2" type="ORF">AAFF_G00413490</name>
</gene>
<organism evidence="2 3">
    <name type="scientific">Aldrovandia affinis</name>
    <dbReference type="NCBI Taxonomy" id="143900"/>
    <lineage>
        <taxon>Eukaryota</taxon>
        <taxon>Metazoa</taxon>
        <taxon>Chordata</taxon>
        <taxon>Craniata</taxon>
        <taxon>Vertebrata</taxon>
        <taxon>Euteleostomi</taxon>
        <taxon>Actinopterygii</taxon>
        <taxon>Neopterygii</taxon>
        <taxon>Teleostei</taxon>
        <taxon>Notacanthiformes</taxon>
        <taxon>Halosauridae</taxon>
        <taxon>Aldrovandia</taxon>
    </lineage>
</organism>
<dbReference type="AlphaFoldDB" id="A0AAD7WJG9"/>
<comment type="caution">
    <text evidence="2">The sequence shown here is derived from an EMBL/GenBank/DDBJ whole genome shotgun (WGS) entry which is preliminary data.</text>
</comment>
<evidence type="ECO:0000256" key="1">
    <source>
        <dbReference type="SAM" id="MobiDB-lite"/>
    </source>
</evidence>
<proteinExistence type="predicted"/>
<evidence type="ECO:0000313" key="3">
    <source>
        <dbReference type="Proteomes" id="UP001221898"/>
    </source>
</evidence>
<dbReference type="EMBL" id="JAINUG010000084">
    <property type="protein sequence ID" value="KAJ8399311.1"/>
    <property type="molecule type" value="Genomic_DNA"/>
</dbReference>
<protein>
    <submittedName>
        <fullName evidence="2">Uncharacterized protein</fullName>
    </submittedName>
</protein>
<sequence length="103" mass="11438">MGLGSLVHSLEQQHSKEFLPEIVPVRAASPPLFPLAAATIRLGVTPRQSRWELADEVISPRLWKNRDRRAISLSAVRLKQAPVLPRSGKETSPMPCDGYMKTP</sequence>
<feature type="region of interest" description="Disordered" evidence="1">
    <location>
        <begin position="84"/>
        <end position="103"/>
    </location>
</feature>
<dbReference type="Proteomes" id="UP001221898">
    <property type="component" value="Unassembled WGS sequence"/>
</dbReference>
<name>A0AAD7WJG9_9TELE</name>
<keyword evidence="3" id="KW-1185">Reference proteome</keyword>
<evidence type="ECO:0000313" key="2">
    <source>
        <dbReference type="EMBL" id="KAJ8399311.1"/>
    </source>
</evidence>
<reference evidence="2" key="1">
    <citation type="journal article" date="2023" name="Science">
        <title>Genome structures resolve the early diversification of teleost fishes.</title>
        <authorList>
            <person name="Parey E."/>
            <person name="Louis A."/>
            <person name="Montfort J."/>
            <person name="Bouchez O."/>
            <person name="Roques C."/>
            <person name="Iampietro C."/>
            <person name="Lluch J."/>
            <person name="Castinel A."/>
            <person name="Donnadieu C."/>
            <person name="Desvignes T."/>
            <person name="Floi Bucao C."/>
            <person name="Jouanno E."/>
            <person name="Wen M."/>
            <person name="Mejri S."/>
            <person name="Dirks R."/>
            <person name="Jansen H."/>
            <person name="Henkel C."/>
            <person name="Chen W.J."/>
            <person name="Zahm M."/>
            <person name="Cabau C."/>
            <person name="Klopp C."/>
            <person name="Thompson A.W."/>
            <person name="Robinson-Rechavi M."/>
            <person name="Braasch I."/>
            <person name="Lecointre G."/>
            <person name="Bobe J."/>
            <person name="Postlethwait J.H."/>
            <person name="Berthelot C."/>
            <person name="Roest Crollius H."/>
            <person name="Guiguen Y."/>
        </authorList>
    </citation>
    <scope>NUCLEOTIDE SEQUENCE</scope>
    <source>
        <strain evidence="2">NC1722</strain>
    </source>
</reference>